<evidence type="ECO:0000259" key="2">
    <source>
        <dbReference type="Pfam" id="PF21666"/>
    </source>
</evidence>
<dbReference type="Proteomes" id="UP001642501">
    <property type="component" value="Unassembled WGS sequence"/>
</dbReference>
<comment type="caution">
    <text evidence="3">The sequence shown here is derived from an EMBL/GenBank/DDBJ whole genome shotgun (WGS) entry which is preliminary data.</text>
</comment>
<dbReference type="Pfam" id="PF21666">
    <property type="entry name" value="DUF4246_N"/>
    <property type="match status" value="1"/>
</dbReference>
<protein>
    <submittedName>
        <fullName evidence="3">Uncharacterized protein</fullName>
    </submittedName>
</protein>
<proteinExistence type="predicted"/>
<sequence length="853" mass="97604">MAVFDNSGRGPLRVPVFSGIPINYELPVVRRFAHGFQGWQQRLMITAQETAMVAIMDRLTDKPDWFIDISDDAVVARWRAELKRDRFIANPRLMRGKTWAWCVQELCDKAVYFQEHHHIRVLDTGACVCKADSAELLSLGAVFRSAVEPIAGQHKRYQERKMRAQRNEHAEKNQMSQCGERASDTMTDAQSTHDTSEAFEDEHAAGDHDIAWHLNTLQERSEDEALAFSINRHPNNLSFFAHAEDPFDSGYSDNSYWDWYRQHSQGMTPDIHGGTVKFEDMSVSYNSARATLSQVPGSLQNLTMGPLLVETCDWSPRYQSLPCEVEFVPGGQTNSEVNMTSYINGLHPDNTELYGAIERVLSCCIKPWNDCLVRGCTGIHDWNNIGHLGPVPARIVTYGVEWENELPKWAIEIRVPTESRRRTYKRRLRSDLMDNVFIQRVCWDVIDKEHLQLPPRDSKLWQLAREYLCKPELSVSSGTARAEPMPVPDAWDVGDERTWKLLCENAIRMLRCKHPEPGTAFSYEEWKTDRHGSRPLIDKVEPVAINFPEHTFPPAIRPPHIPHSVALQDTFRDQGLQELVEISSIELTPETPAYGPDTAARTEAYRTWADGRMAEALSNNTYVKLAAQPDTDGWKVAGQLNEHIAAVAMFAFDAENVTEPRVAFRQELKFDHMIYRYNDCYSHPYKASGSYKIDGPAHLIDKAHDTGALTEILGMPNLEFIPDNTHYAYQHTGSVAARQGRLVTFPNVLEHRFDPFRLVDETKPGRYRWLTLYLVDPHYRVCSTRNVPPQQHDWWAAAVGSELAAGAGLPMEVVDNIMRYTDEWPMGMEEAEQHREQMVKDRQQLIKEFYYDG</sequence>
<feature type="domain" description="DUF4246" evidence="1">
    <location>
        <begin position="631"/>
        <end position="797"/>
    </location>
</feature>
<keyword evidence="4" id="KW-1185">Reference proteome</keyword>
<name>A0ABP0DHR4_9PEZI</name>
<feature type="domain" description="DUF4246" evidence="1">
    <location>
        <begin position="273"/>
        <end position="595"/>
    </location>
</feature>
<dbReference type="PANTHER" id="PTHR33119">
    <property type="entry name" value="IFI3P"/>
    <property type="match status" value="1"/>
</dbReference>
<dbReference type="InterPro" id="IPR049192">
    <property type="entry name" value="DUF4246_C"/>
</dbReference>
<reference evidence="3 4" key="1">
    <citation type="submission" date="2024-01" db="EMBL/GenBank/DDBJ databases">
        <authorList>
            <person name="Allen C."/>
            <person name="Tagirdzhanova G."/>
        </authorList>
    </citation>
    <scope>NUCLEOTIDE SEQUENCE [LARGE SCALE GENOMIC DNA]</scope>
    <source>
        <strain evidence="3 4">CBS 573.63</strain>
    </source>
</reference>
<dbReference type="EMBL" id="CAWUOM010000025">
    <property type="protein sequence ID" value="CAK7266386.1"/>
    <property type="molecule type" value="Genomic_DNA"/>
</dbReference>
<dbReference type="InterPro" id="IPR025340">
    <property type="entry name" value="DUF4246"/>
</dbReference>
<accession>A0ABP0DHR4</accession>
<gene>
    <name evidence="3" type="ORF">SEPCBS57363_002062</name>
</gene>
<dbReference type="Pfam" id="PF14033">
    <property type="entry name" value="DUF4246"/>
    <property type="match status" value="3"/>
</dbReference>
<feature type="domain" description="DUF4246" evidence="2">
    <location>
        <begin position="15"/>
        <end position="81"/>
    </location>
</feature>
<evidence type="ECO:0000313" key="3">
    <source>
        <dbReference type="EMBL" id="CAK7266386.1"/>
    </source>
</evidence>
<dbReference type="InterPro" id="IPR049207">
    <property type="entry name" value="DUF4246_N"/>
</dbReference>
<evidence type="ECO:0000313" key="4">
    <source>
        <dbReference type="Proteomes" id="UP001642501"/>
    </source>
</evidence>
<organism evidence="3 4">
    <name type="scientific">Sporothrix epigloea</name>
    <dbReference type="NCBI Taxonomy" id="1892477"/>
    <lineage>
        <taxon>Eukaryota</taxon>
        <taxon>Fungi</taxon>
        <taxon>Dikarya</taxon>
        <taxon>Ascomycota</taxon>
        <taxon>Pezizomycotina</taxon>
        <taxon>Sordariomycetes</taxon>
        <taxon>Sordariomycetidae</taxon>
        <taxon>Ophiostomatales</taxon>
        <taxon>Ophiostomataceae</taxon>
        <taxon>Sporothrix</taxon>
    </lineage>
</organism>
<dbReference type="PANTHER" id="PTHR33119:SF1">
    <property type="entry name" value="FE2OG DIOXYGENASE DOMAIN-CONTAINING PROTEIN"/>
    <property type="match status" value="1"/>
</dbReference>
<evidence type="ECO:0000259" key="1">
    <source>
        <dbReference type="Pfam" id="PF14033"/>
    </source>
</evidence>
<feature type="domain" description="DUF4246" evidence="1">
    <location>
        <begin position="97"/>
        <end position="163"/>
    </location>
</feature>